<comment type="caution">
    <text evidence="10">The sequence shown here is derived from an EMBL/GenBank/DDBJ whole genome shotgun (WGS) entry which is preliminary data.</text>
</comment>
<comment type="pathway">
    <text evidence="5">Cofactor biosynthesis; nicotinate biosynthesis; nicotinate from nicotinamide: step 1/1.</text>
</comment>
<evidence type="ECO:0000313" key="11">
    <source>
        <dbReference type="Proteomes" id="UP000289200"/>
    </source>
</evidence>
<dbReference type="AlphaFoldDB" id="A0A447D230"/>
<dbReference type="Proteomes" id="UP000289200">
    <property type="component" value="Unassembled WGS sequence"/>
</dbReference>
<dbReference type="RefSeq" id="WP_129611529.1">
    <property type="nucleotide sequence ID" value="NZ_UWOC01000204.1"/>
</dbReference>
<keyword evidence="2" id="KW-0662">Pyridine nucleotide biosynthesis</keyword>
<evidence type="ECO:0000313" key="10">
    <source>
        <dbReference type="EMBL" id="VCU11583.1"/>
    </source>
</evidence>
<dbReference type="InterPro" id="IPR000868">
    <property type="entry name" value="Isochorismatase-like_dom"/>
</dbReference>
<evidence type="ECO:0000256" key="3">
    <source>
        <dbReference type="ARBA" id="ARBA00022723"/>
    </source>
</evidence>
<evidence type="ECO:0000256" key="8">
    <source>
        <dbReference type="ARBA" id="ARBA00072277"/>
    </source>
</evidence>
<dbReference type="GO" id="GO:0019363">
    <property type="term" value="P:pyridine nucleotide biosynthetic process"/>
    <property type="evidence" value="ECO:0007669"/>
    <property type="project" value="UniProtKB-KW"/>
</dbReference>
<dbReference type="CDD" id="cd01011">
    <property type="entry name" value="nicotinamidase"/>
    <property type="match status" value="1"/>
</dbReference>
<accession>A0A447D230</accession>
<evidence type="ECO:0000256" key="2">
    <source>
        <dbReference type="ARBA" id="ARBA00022642"/>
    </source>
</evidence>
<comment type="similarity">
    <text evidence="1">Belongs to the isochorismatase family.</text>
</comment>
<dbReference type="PANTHER" id="PTHR11080">
    <property type="entry name" value="PYRAZINAMIDASE/NICOTINAMIDASE"/>
    <property type="match status" value="1"/>
</dbReference>
<evidence type="ECO:0000256" key="4">
    <source>
        <dbReference type="ARBA" id="ARBA00022801"/>
    </source>
</evidence>
<protein>
    <recommendedName>
        <fullName evidence="8">Nicotinamidase</fullName>
        <ecNumber evidence="6">3.5.1.19</ecNumber>
    </recommendedName>
    <alternativeName>
        <fullName evidence="7">Nicotinamide deamidase</fullName>
    </alternativeName>
</protein>
<dbReference type="SUPFAM" id="SSF52499">
    <property type="entry name" value="Isochorismatase-like hydrolases"/>
    <property type="match status" value="1"/>
</dbReference>
<gene>
    <name evidence="10" type="primary">pncA</name>
    <name evidence="10" type="ORF">RHODGE_RHODGE_04797</name>
</gene>
<keyword evidence="3" id="KW-0479">Metal-binding</keyword>
<dbReference type="NCBIfam" id="NF008623">
    <property type="entry name" value="PRK11609.1"/>
    <property type="match status" value="1"/>
</dbReference>
<evidence type="ECO:0000256" key="6">
    <source>
        <dbReference type="ARBA" id="ARBA00039017"/>
    </source>
</evidence>
<dbReference type="Gene3D" id="3.40.50.850">
    <property type="entry name" value="Isochorismatase-like"/>
    <property type="match status" value="1"/>
</dbReference>
<dbReference type="InterPro" id="IPR036380">
    <property type="entry name" value="Isochorismatase-like_sf"/>
</dbReference>
<keyword evidence="11" id="KW-1185">Reference proteome</keyword>
<dbReference type="InterPro" id="IPR052347">
    <property type="entry name" value="Isochorismatase_Nicotinamidase"/>
</dbReference>
<dbReference type="Pfam" id="PF00857">
    <property type="entry name" value="Isochorismatase"/>
    <property type="match status" value="1"/>
</dbReference>
<evidence type="ECO:0000256" key="5">
    <source>
        <dbReference type="ARBA" id="ARBA00037900"/>
    </source>
</evidence>
<sequence length="209" mass="22797">MGAGPTIDDRDVLLVVDVQTDFCPGGALPVAEGDAVVPVVTRLAERFRHVVLTQDWHPPDHRSFASVHAGRAPFEAVTFDYGPQVLWPDHCVQDTPGAAFHPGLVIPHAALVLRKGFRRDIDSYSAFFENDRRTPTGLGGYLRERGFDRVVVVGLAFDFCVRWSAEDGRAAGFDVVVVEEGCRGIDLDGSVAATRDALVSQGVRLIDTW</sequence>
<evidence type="ECO:0000256" key="1">
    <source>
        <dbReference type="ARBA" id="ARBA00006336"/>
    </source>
</evidence>
<feature type="domain" description="Isochorismatase-like" evidence="9">
    <location>
        <begin position="12"/>
        <end position="197"/>
    </location>
</feature>
<dbReference type="OrthoDB" id="9791276at2"/>
<reference evidence="11" key="1">
    <citation type="submission" date="2018-10" db="EMBL/GenBank/DDBJ databases">
        <authorList>
            <person name="Peiro R."/>
            <person name="Begona"/>
            <person name="Cbmso G."/>
            <person name="Lopez M."/>
            <person name="Gonzalez S."/>
            <person name="Sacristan E."/>
            <person name="Castillo E."/>
        </authorList>
    </citation>
    <scope>NUCLEOTIDE SEQUENCE [LARGE SCALE GENOMIC DNA]</scope>
</reference>
<dbReference type="EMBL" id="UWOC01000204">
    <property type="protein sequence ID" value="VCU11583.1"/>
    <property type="molecule type" value="Genomic_DNA"/>
</dbReference>
<dbReference type="GO" id="GO:0046872">
    <property type="term" value="F:metal ion binding"/>
    <property type="evidence" value="ECO:0007669"/>
    <property type="project" value="UniProtKB-KW"/>
</dbReference>
<dbReference type="EC" id="3.5.1.19" evidence="6"/>
<evidence type="ECO:0000259" key="9">
    <source>
        <dbReference type="Pfam" id="PF00857"/>
    </source>
</evidence>
<keyword evidence="4" id="KW-0378">Hydrolase</keyword>
<proteinExistence type="inferred from homology"/>
<dbReference type="PANTHER" id="PTHR11080:SF2">
    <property type="entry name" value="LD05707P"/>
    <property type="match status" value="1"/>
</dbReference>
<evidence type="ECO:0000256" key="7">
    <source>
        <dbReference type="ARBA" id="ARBA00043224"/>
    </source>
</evidence>
<name>A0A447D230_9BRAD</name>
<organism evidence="10 11">
    <name type="scientific">Rhodoplanes serenus</name>
    <dbReference type="NCBI Taxonomy" id="200615"/>
    <lineage>
        <taxon>Bacteria</taxon>
        <taxon>Pseudomonadati</taxon>
        <taxon>Pseudomonadota</taxon>
        <taxon>Alphaproteobacteria</taxon>
        <taxon>Hyphomicrobiales</taxon>
        <taxon>Nitrobacteraceae</taxon>
        <taxon>Rhodoplanes</taxon>
    </lineage>
</organism>
<dbReference type="GO" id="GO:0008936">
    <property type="term" value="F:nicotinamidase activity"/>
    <property type="evidence" value="ECO:0007669"/>
    <property type="project" value="UniProtKB-EC"/>
</dbReference>
<dbReference type="FunFam" id="3.40.50.850:FF:000006">
    <property type="entry name" value="Bifunctional pyrazinamidase/nicotinamidase"/>
    <property type="match status" value="1"/>
</dbReference>